<dbReference type="SUPFAM" id="SSF117143">
    <property type="entry name" value="Flagellar hook protein flgE"/>
    <property type="match status" value="1"/>
</dbReference>
<feature type="region of interest" description="Disordered" evidence="5">
    <location>
        <begin position="163"/>
        <end position="182"/>
    </location>
</feature>
<dbReference type="InterPro" id="IPR020013">
    <property type="entry name" value="Flagellar_FlgE/F/G"/>
</dbReference>
<feature type="compositionally biased region" description="Basic and acidic residues" evidence="5">
    <location>
        <begin position="173"/>
        <end position="182"/>
    </location>
</feature>
<dbReference type="GO" id="GO:0071978">
    <property type="term" value="P:bacterial-type flagellum-dependent swarming motility"/>
    <property type="evidence" value="ECO:0007669"/>
    <property type="project" value="TreeGrafter"/>
</dbReference>
<evidence type="ECO:0000313" key="9">
    <source>
        <dbReference type="Proteomes" id="UP000249458"/>
    </source>
</evidence>
<feature type="domain" description="Flagellar basal-body/hook protein C-terminal" evidence="6">
    <location>
        <begin position="383"/>
        <end position="423"/>
    </location>
</feature>
<accession>A0A364LK25</accession>
<evidence type="ECO:0000256" key="4">
    <source>
        <dbReference type="RuleBase" id="RU362116"/>
    </source>
</evidence>
<organism evidence="8 9">
    <name type="scientific">Legionella quinlivanii</name>
    <dbReference type="NCBI Taxonomy" id="45073"/>
    <lineage>
        <taxon>Bacteria</taxon>
        <taxon>Pseudomonadati</taxon>
        <taxon>Pseudomonadota</taxon>
        <taxon>Gammaproteobacteria</taxon>
        <taxon>Legionellales</taxon>
        <taxon>Legionellaceae</taxon>
        <taxon>Legionella</taxon>
    </lineage>
</organism>
<dbReference type="AlphaFoldDB" id="A0A364LK25"/>
<evidence type="ECO:0000256" key="5">
    <source>
        <dbReference type="SAM" id="MobiDB-lite"/>
    </source>
</evidence>
<dbReference type="PANTHER" id="PTHR30435">
    <property type="entry name" value="FLAGELLAR PROTEIN"/>
    <property type="match status" value="1"/>
</dbReference>
<reference evidence="8 9" key="1">
    <citation type="submission" date="2017-02" db="EMBL/GenBank/DDBJ databases">
        <title>Legionella quilivanii strain from human: case report and whole genome sequencing analysis.</title>
        <authorList>
            <person name="Lalancette C."/>
            <person name="Leduc J.-M."/>
            <person name="Levesque S."/>
            <person name="Fournier E."/>
            <person name="Saoud J."/>
            <person name="Faucher S.P."/>
            <person name="Bernard K."/>
            <person name="Martineau C."/>
            <person name="Longtin J."/>
        </authorList>
    </citation>
    <scope>NUCLEOTIDE SEQUENCE [LARGE SCALE GENOMIC DNA]</scope>
    <source>
        <strain evidence="8 9">ID143958</strain>
    </source>
</reference>
<evidence type="ECO:0000313" key="8">
    <source>
        <dbReference type="EMBL" id="RAP36961.1"/>
    </source>
</evidence>
<keyword evidence="3 4" id="KW-0975">Bacterial flagellum</keyword>
<dbReference type="Pfam" id="PF22692">
    <property type="entry name" value="LlgE_F_G_D1"/>
    <property type="match status" value="1"/>
</dbReference>
<evidence type="ECO:0000259" key="7">
    <source>
        <dbReference type="Pfam" id="PF22692"/>
    </source>
</evidence>
<comment type="subcellular location">
    <subcellularLocation>
        <location evidence="1 4">Bacterial flagellum basal body</location>
    </subcellularLocation>
</comment>
<dbReference type="Pfam" id="PF06429">
    <property type="entry name" value="Flg_bbr_C"/>
    <property type="match status" value="1"/>
</dbReference>
<dbReference type="InterPro" id="IPR010930">
    <property type="entry name" value="Flg_bb/hook_C_dom"/>
</dbReference>
<proteinExistence type="inferred from homology"/>
<evidence type="ECO:0000256" key="2">
    <source>
        <dbReference type="ARBA" id="ARBA00009677"/>
    </source>
</evidence>
<comment type="caution">
    <text evidence="8">The sequence shown here is derived from an EMBL/GenBank/DDBJ whole genome shotgun (WGS) entry which is preliminary data.</text>
</comment>
<name>A0A364LK25_9GAMM</name>
<dbReference type="NCBIfam" id="TIGR03506">
    <property type="entry name" value="FlgEFG_subfam"/>
    <property type="match status" value="1"/>
</dbReference>
<dbReference type="InterPro" id="IPR053967">
    <property type="entry name" value="LlgE_F_G-like_D1"/>
</dbReference>
<comment type="similarity">
    <text evidence="2 4">Belongs to the flagella basal body rod proteins family.</text>
</comment>
<dbReference type="InterPro" id="IPR037925">
    <property type="entry name" value="FlgE/F/G-like"/>
</dbReference>
<protein>
    <submittedName>
        <fullName evidence="8">Uncharacterized protein</fullName>
    </submittedName>
</protein>
<evidence type="ECO:0000256" key="1">
    <source>
        <dbReference type="ARBA" id="ARBA00004117"/>
    </source>
</evidence>
<gene>
    <name evidence="8" type="ORF">B1207_05895</name>
</gene>
<dbReference type="RefSeq" id="WP_112219072.1">
    <property type="nucleotide sequence ID" value="NZ_MVJN01000004.1"/>
</dbReference>
<dbReference type="Proteomes" id="UP000249458">
    <property type="component" value="Unassembled WGS sequence"/>
</dbReference>
<evidence type="ECO:0000259" key="6">
    <source>
        <dbReference type="Pfam" id="PF06429"/>
    </source>
</evidence>
<sequence>MSNTYYTSMSGMMAASYGLQNTSHNVSNMQSPGFKRSDVFYSSLGGDHGQQGTGLGVSIKGQQTNFKAGTYVNTGNAGDLAIDGNGFFIVRLQSGELLYTRDGEFGFNQEGLLFDQHSEGLVMGYDKNHQLVPIQEKGPLKCPGKATSVVNLKGNLVSKPIKEDATVPVPVPEPDKNDSKKENKYEPIQFNVGSIYDANGKVHQVTIELERSEDSQVKFNDGETWTLKNIRCYDGDVTFNPQELVFDSNSGGKGKEGSNCIRFLLNGTQSVCLQLGDRDSNAESSVQLDKWTSNNPFTNIEVYKQDGYGEGRQIDFGFDFNGQITYSFDNGQKLEGSHLALATFDDMEHTLVQTENNLFRVKNDKFRHIGLANKEGKGKIQPKTLEQSNVDPTTEFAQIVVLQRMFQACSQIMDIDKQLLEELYRK</sequence>
<evidence type="ECO:0000256" key="3">
    <source>
        <dbReference type="ARBA" id="ARBA00023143"/>
    </source>
</evidence>
<feature type="domain" description="Flagellar hook protein FlgE/F/G-like D1" evidence="7">
    <location>
        <begin position="81"/>
        <end position="118"/>
    </location>
</feature>
<dbReference type="GO" id="GO:0009425">
    <property type="term" value="C:bacterial-type flagellum basal body"/>
    <property type="evidence" value="ECO:0007669"/>
    <property type="project" value="UniProtKB-SubCell"/>
</dbReference>
<dbReference type="EMBL" id="MVJN01000004">
    <property type="protein sequence ID" value="RAP36961.1"/>
    <property type="molecule type" value="Genomic_DNA"/>
</dbReference>
<dbReference type="PANTHER" id="PTHR30435:SF19">
    <property type="entry name" value="FLAGELLAR BASAL-BODY ROD PROTEIN FLGG"/>
    <property type="match status" value="1"/>
</dbReference>